<dbReference type="RefSeq" id="WP_104412936.1">
    <property type="nucleotide sequence ID" value="NZ_PTIW01000053.1"/>
</dbReference>
<gene>
    <name evidence="1" type="ORF">B0F89_1532</name>
</gene>
<dbReference type="Proteomes" id="UP000239861">
    <property type="component" value="Unassembled WGS sequence"/>
</dbReference>
<name>A0AB36ZSK1_9BACT</name>
<proteinExistence type="predicted"/>
<reference evidence="1 2" key="1">
    <citation type="submission" date="2018-02" db="EMBL/GenBank/DDBJ databases">
        <title>Subsurface microbial communities from deep shales in Ohio and West Virginia, USA.</title>
        <authorList>
            <person name="Wrighton K."/>
        </authorList>
    </citation>
    <scope>NUCLEOTIDE SEQUENCE [LARGE SCALE GENOMIC DNA]</scope>
    <source>
        <strain evidence="1 2">MARC-MIP3H16</strain>
    </source>
</reference>
<evidence type="ECO:0000313" key="2">
    <source>
        <dbReference type="Proteomes" id="UP000239861"/>
    </source>
</evidence>
<protein>
    <submittedName>
        <fullName evidence="1">Uncharacterized protein</fullName>
    </submittedName>
</protein>
<sequence>MDILIQLSLICGLGFLLYKLIIAIKNIFVGTKEVIQHSTEFTKIVTKLGKKKINEKINKLKLEYELKKQHEDFIVIQIMIEFNVERNVAKDIYKYYFK</sequence>
<accession>A0AB36ZSK1</accession>
<organism evidence="1 2">
    <name type="scientific">Malaciobacter marinus</name>
    <dbReference type="NCBI Taxonomy" id="505249"/>
    <lineage>
        <taxon>Bacteria</taxon>
        <taxon>Pseudomonadati</taxon>
        <taxon>Campylobacterota</taxon>
        <taxon>Epsilonproteobacteria</taxon>
        <taxon>Campylobacterales</taxon>
        <taxon>Arcobacteraceae</taxon>
        <taxon>Malaciobacter</taxon>
    </lineage>
</organism>
<evidence type="ECO:0000313" key="1">
    <source>
        <dbReference type="EMBL" id="PPK57183.1"/>
    </source>
</evidence>
<dbReference type="EMBL" id="PTIW01000053">
    <property type="protein sequence ID" value="PPK57183.1"/>
    <property type="molecule type" value="Genomic_DNA"/>
</dbReference>
<dbReference type="AlphaFoldDB" id="A0AB36ZSK1"/>
<comment type="caution">
    <text evidence="1">The sequence shown here is derived from an EMBL/GenBank/DDBJ whole genome shotgun (WGS) entry which is preliminary data.</text>
</comment>